<sequence length="481" mass="54091">MTSPRERFRLRTSLLGSDPEIWRIIDVDGDLRLDELHDVIQVAFGWRDSHLHEFGELDPYPRSRDIPRIGRKPRRWMPAEELAEQDDHTFPGAVEYALVDEHDARVASVFDSLDGPLYYWYDFGDSWHHAIELIERERSDDPHASQPPWTRRAELVRGERRGPLEDSGGVGGYVELLDRLADPNSPEHADADGWARWIAWPEPEFDADAFDVAGVDHELALRFELDSDLSGVVVAGEASLASDAAIVGVLERLPEPLRRELRLRLRRTGALAPVAIEADVAGRMTRPYAWLLERVGDGLALTKAGWMPPAVVHEGMVELGWADDWIGESNREDVTPPMRLLREQAVRLGLVRVLRGRLIATAVGKRLRDDPVALWRHLASALLTRPRDEASRDAALLLAIEIACGGHTELRGYDQAITWGLDALDWSNGDGSELAESDAHDLTWDAWRVLGHLGVLRRKRWNDGRPTDEGRAFARAMLGAE</sequence>
<dbReference type="SUPFAM" id="SSF159941">
    <property type="entry name" value="MM3350-like"/>
    <property type="match status" value="1"/>
</dbReference>
<name>A0ABN2KKT9_9MICO</name>
<protein>
    <recommendedName>
        <fullName evidence="1">Plasmid pRiA4b Orf3-like domain-containing protein</fullName>
    </recommendedName>
</protein>
<dbReference type="InterPro" id="IPR024047">
    <property type="entry name" value="MM3350-like_sf"/>
</dbReference>
<dbReference type="Pfam" id="PF07929">
    <property type="entry name" value="PRiA4_ORF3"/>
    <property type="match status" value="1"/>
</dbReference>
<proteinExistence type="predicted"/>
<dbReference type="Proteomes" id="UP001500506">
    <property type="component" value="Unassembled WGS sequence"/>
</dbReference>
<evidence type="ECO:0000259" key="1">
    <source>
        <dbReference type="Pfam" id="PF07929"/>
    </source>
</evidence>
<feature type="domain" description="Plasmid pRiA4b Orf3-like" evidence="1">
    <location>
        <begin position="8"/>
        <end position="212"/>
    </location>
</feature>
<evidence type="ECO:0000313" key="3">
    <source>
        <dbReference type="Proteomes" id="UP001500506"/>
    </source>
</evidence>
<evidence type="ECO:0000313" key="2">
    <source>
        <dbReference type="EMBL" id="GAA1758952.1"/>
    </source>
</evidence>
<dbReference type="Gene3D" id="3.10.290.30">
    <property type="entry name" value="MM3350-like"/>
    <property type="match status" value="1"/>
</dbReference>
<reference evidence="2 3" key="1">
    <citation type="journal article" date="2019" name="Int. J. Syst. Evol. Microbiol.">
        <title>The Global Catalogue of Microorganisms (GCM) 10K type strain sequencing project: providing services to taxonomists for standard genome sequencing and annotation.</title>
        <authorList>
            <consortium name="The Broad Institute Genomics Platform"/>
            <consortium name="The Broad Institute Genome Sequencing Center for Infectious Disease"/>
            <person name="Wu L."/>
            <person name="Ma J."/>
        </authorList>
    </citation>
    <scope>NUCLEOTIDE SEQUENCE [LARGE SCALE GENOMIC DNA]</scope>
    <source>
        <strain evidence="2 3">JCM 14319</strain>
    </source>
</reference>
<dbReference type="RefSeq" id="WP_232499383.1">
    <property type="nucleotide sequence ID" value="NZ_BAAANH010000003.1"/>
</dbReference>
<dbReference type="InterPro" id="IPR012912">
    <property type="entry name" value="Plasmid_pRiA4b_Orf3-like"/>
</dbReference>
<dbReference type="PANTHER" id="PTHR41878">
    <property type="entry name" value="LEXA REPRESSOR-RELATED"/>
    <property type="match status" value="1"/>
</dbReference>
<accession>A0ABN2KKT9</accession>
<dbReference type="EMBL" id="BAAANH010000003">
    <property type="protein sequence ID" value="GAA1758952.1"/>
    <property type="molecule type" value="Genomic_DNA"/>
</dbReference>
<organism evidence="2 3">
    <name type="scientific">Agromyces humatus</name>
    <dbReference type="NCBI Taxonomy" id="279573"/>
    <lineage>
        <taxon>Bacteria</taxon>
        <taxon>Bacillati</taxon>
        <taxon>Actinomycetota</taxon>
        <taxon>Actinomycetes</taxon>
        <taxon>Micrococcales</taxon>
        <taxon>Microbacteriaceae</taxon>
        <taxon>Agromyces</taxon>
    </lineage>
</organism>
<dbReference type="PANTHER" id="PTHR41878:SF1">
    <property type="entry name" value="TNPR PROTEIN"/>
    <property type="match status" value="1"/>
</dbReference>
<gene>
    <name evidence="2" type="ORF">GCM10009747_17290</name>
</gene>
<keyword evidence="3" id="KW-1185">Reference proteome</keyword>
<comment type="caution">
    <text evidence="2">The sequence shown here is derived from an EMBL/GenBank/DDBJ whole genome shotgun (WGS) entry which is preliminary data.</text>
</comment>